<dbReference type="EMBL" id="QPIW01000011">
    <property type="protein sequence ID" value="RDB05127.1"/>
    <property type="molecule type" value="Genomic_DNA"/>
</dbReference>
<dbReference type="Proteomes" id="UP000253141">
    <property type="component" value="Unassembled WGS sequence"/>
</dbReference>
<dbReference type="AlphaFoldDB" id="A0A369I9G1"/>
<accession>A0A369I9G1</accession>
<keyword evidence="2" id="KW-1185">Reference proteome</keyword>
<evidence type="ECO:0000313" key="2">
    <source>
        <dbReference type="Proteomes" id="UP000253141"/>
    </source>
</evidence>
<dbReference type="Pfam" id="PF19666">
    <property type="entry name" value="DUF6169"/>
    <property type="match status" value="1"/>
</dbReference>
<protein>
    <submittedName>
        <fullName evidence="1">Uncharacterized protein</fullName>
    </submittedName>
</protein>
<comment type="caution">
    <text evidence="1">The sequence shown here is derived from an EMBL/GenBank/DDBJ whole genome shotgun (WGS) entry which is preliminary data.</text>
</comment>
<name>A0A369I9G1_9BACT</name>
<gene>
    <name evidence="1" type="ORF">DVG78_14695</name>
</gene>
<sequence>MVIAITERKNSDDKIPPDAFIMFTIADIVTDFFKNRERIIVYICDTSDARHLARSHKFGLWFEKFKTTQFMKVDAFIIDEMGVIYINTLILHRENPYFVEIIDAFRKVTGGYTEDK</sequence>
<proteinExistence type="predicted"/>
<reference evidence="1 2" key="1">
    <citation type="submission" date="2018-07" db="EMBL/GenBank/DDBJ databases">
        <title>Genome analysis of Runella aurantiaca.</title>
        <authorList>
            <person name="Yang X."/>
        </authorList>
    </citation>
    <scope>NUCLEOTIDE SEQUENCE [LARGE SCALE GENOMIC DNA]</scope>
    <source>
        <strain evidence="1 2">YX9</strain>
    </source>
</reference>
<evidence type="ECO:0000313" key="1">
    <source>
        <dbReference type="EMBL" id="RDB05127.1"/>
    </source>
</evidence>
<organism evidence="1 2">
    <name type="scientific">Runella aurantiaca</name>
    <dbReference type="NCBI Taxonomy" id="2282308"/>
    <lineage>
        <taxon>Bacteria</taxon>
        <taxon>Pseudomonadati</taxon>
        <taxon>Bacteroidota</taxon>
        <taxon>Cytophagia</taxon>
        <taxon>Cytophagales</taxon>
        <taxon>Spirosomataceae</taxon>
        <taxon>Runella</taxon>
    </lineage>
</organism>
<dbReference type="InterPro" id="IPR046167">
    <property type="entry name" value="DUF6169"/>
</dbReference>